<dbReference type="SUPFAM" id="SSF160113">
    <property type="entry name" value="YegP-like"/>
    <property type="match status" value="2"/>
</dbReference>
<dbReference type="EMBL" id="JAJNDC010000002">
    <property type="protein sequence ID" value="MCW9713094.1"/>
    <property type="molecule type" value="Genomic_DNA"/>
</dbReference>
<dbReference type="Gene3D" id="2.30.29.80">
    <property type="match status" value="1"/>
</dbReference>
<reference evidence="1 2" key="1">
    <citation type="submission" date="2021-11" db="EMBL/GenBank/DDBJ databases">
        <title>Aliifidinibius sp. nov., a new bacterium isolated from saline soil.</title>
        <authorList>
            <person name="Galisteo C."/>
            <person name="De La Haba R."/>
            <person name="Sanchez-Porro C."/>
            <person name="Ventosa A."/>
        </authorList>
    </citation>
    <scope>NUCLEOTIDE SEQUENCE [LARGE SCALE GENOMIC DNA]</scope>
    <source>
        <strain evidence="1 2">KACC 190600</strain>
    </source>
</reference>
<keyword evidence="2" id="KW-1185">Reference proteome</keyword>
<dbReference type="RefSeq" id="WP_265789565.1">
    <property type="nucleotide sequence ID" value="NZ_BAABRS010000002.1"/>
</dbReference>
<comment type="caution">
    <text evidence="1">The sequence shown here is derived from an EMBL/GenBank/DDBJ whole genome shotgun (WGS) entry which is preliminary data.</text>
</comment>
<evidence type="ECO:0000313" key="2">
    <source>
        <dbReference type="Proteomes" id="UP001207337"/>
    </source>
</evidence>
<gene>
    <name evidence="1" type="ORF">LQ318_09280</name>
</gene>
<dbReference type="Proteomes" id="UP001207337">
    <property type="component" value="Unassembled WGS sequence"/>
</dbReference>
<evidence type="ECO:0000313" key="1">
    <source>
        <dbReference type="EMBL" id="MCW9713094.1"/>
    </source>
</evidence>
<protein>
    <submittedName>
        <fullName evidence="1">Uncharacterized protein</fullName>
    </submittedName>
</protein>
<name>A0ABT3PZ38_9BACT</name>
<organism evidence="1 2">
    <name type="scientific">Fodinibius salicampi</name>
    <dbReference type="NCBI Taxonomy" id="1920655"/>
    <lineage>
        <taxon>Bacteria</taxon>
        <taxon>Pseudomonadati</taxon>
        <taxon>Balneolota</taxon>
        <taxon>Balneolia</taxon>
        <taxon>Balneolales</taxon>
        <taxon>Balneolaceae</taxon>
        <taxon>Fodinibius</taxon>
    </lineage>
</organism>
<sequence>MESSTIPKNIETNDDRDFEFLREEGLRHIEELSRKLWTDYNTHDPGITFLEVLCYAITDLGNRVNLPIRDLITSSKEEKESLADDFPTAKQILTTKPVSESDYRKLFIDIEGVNNAFIRVDTDHTLYSHCLQMDEATEEFRQGILSYDGDLQFDYKKVDEFNLKGLYNIYFEPTHDIQFLPDAERKVRIDEITSEIKERYHANRNLCEDLAEVKEIDELKLLVCGDIELENSANAVEVLVEMLFRIQMYLSPSVSRYTLNQLLDEGMPVEDIFEGPVLENGFIRDDELSNADIKTEVHLSDLVQIVMETPGVSDIRKLRMARCGDNGKEPAEMNLDKWTICFPPDHEKILRLCLDRSIRTMNLFKDVIPVDVDSATIKEKLEERIRVHQESLKLSYDDIPIEEGSSFETGHFSTVQNDLPQLYGTGEYGLSPSLPEERHAKAKQLKSYLLFFDQILATYFGHLKHFGQLLSADINNRSYFVNEVQNVNDFEDLVSNPALYAGEIENILDELDDFDERKNAFLDHLLSRFAENMNEYAFSMLEGFGEEISSATLWHKSTLLEEYPEVSAGRSSAFNYYAEDAEVWETYNVSGLEHRLARLLGIRDYSRRDLTTYDYEFYQEEDDDDISEWRWRIRNTAGEIMFSSSKHYHSRAEAEEEMWIAVSLAWDKSNYQLLPTESGDKFYFNLVDEHKEVVARHIKYYTSREAAEADIEEFSEYMFDKVSDEGMFLFEHILFRPDREDPDADQKFMDICMDSDCKQCKPGDPYSLRMTIVFPGWTKRFSNVYFREFAENLIRREVPAHIMTRICWIGNEKEIESESDEPEDGQMTKLEELYKKWLTKKMQSPEDQKDNEFLKPLVDLLHELETVYPAGTLHDCSTSGDSSTSIILGRSTIGELKKQEENGDE</sequence>
<accession>A0ABT3PZ38</accession>
<dbReference type="InterPro" id="IPR036913">
    <property type="entry name" value="YegP-like_sf"/>
</dbReference>
<proteinExistence type="predicted"/>